<dbReference type="AlphaFoldDB" id="A0A0D7X1K4"/>
<feature type="transmembrane region" description="Helical" evidence="8">
    <location>
        <begin position="40"/>
        <end position="67"/>
    </location>
</feature>
<dbReference type="OrthoDB" id="2666767at2"/>
<evidence type="ECO:0000256" key="6">
    <source>
        <dbReference type="ARBA" id="ARBA00022989"/>
    </source>
</evidence>
<keyword evidence="4 8" id="KW-0812">Transmembrane</keyword>
<feature type="transmembrane region" description="Helical" evidence="8">
    <location>
        <begin position="137"/>
        <end position="159"/>
    </location>
</feature>
<proteinExistence type="predicted"/>
<feature type="transmembrane region" description="Helical" evidence="8">
    <location>
        <begin position="79"/>
        <end position="97"/>
    </location>
</feature>
<dbReference type="GO" id="GO:0016020">
    <property type="term" value="C:membrane"/>
    <property type="evidence" value="ECO:0007669"/>
    <property type="project" value="InterPro"/>
</dbReference>
<evidence type="ECO:0000313" key="10">
    <source>
        <dbReference type="Proteomes" id="UP000032534"/>
    </source>
</evidence>
<evidence type="ECO:0000256" key="7">
    <source>
        <dbReference type="ARBA" id="ARBA00023136"/>
    </source>
</evidence>
<dbReference type="EMBL" id="JTHP01000046">
    <property type="protein sequence ID" value="KJD43922.1"/>
    <property type="molecule type" value="Genomic_DNA"/>
</dbReference>
<evidence type="ECO:0000313" key="9">
    <source>
        <dbReference type="EMBL" id="KJD43922.1"/>
    </source>
</evidence>
<evidence type="ECO:0000256" key="1">
    <source>
        <dbReference type="ARBA" id="ARBA00022475"/>
    </source>
</evidence>
<keyword evidence="10" id="KW-1185">Reference proteome</keyword>
<keyword evidence="5" id="KW-0378">Hydrolase</keyword>
<keyword evidence="3" id="KW-0645">Protease</keyword>
<feature type="transmembrane region" description="Helical" evidence="8">
    <location>
        <begin position="103"/>
        <end position="125"/>
    </location>
</feature>
<evidence type="ECO:0000256" key="5">
    <source>
        <dbReference type="ARBA" id="ARBA00022801"/>
    </source>
</evidence>
<evidence type="ECO:0008006" key="11">
    <source>
        <dbReference type="Google" id="ProtNLM"/>
    </source>
</evidence>
<organism evidence="9 10">
    <name type="scientific">Paenibacillus terrae</name>
    <dbReference type="NCBI Taxonomy" id="159743"/>
    <lineage>
        <taxon>Bacteria</taxon>
        <taxon>Bacillati</taxon>
        <taxon>Bacillota</taxon>
        <taxon>Bacilli</taxon>
        <taxon>Bacillales</taxon>
        <taxon>Paenibacillaceae</taxon>
        <taxon>Paenibacillus</taxon>
    </lineage>
</organism>
<evidence type="ECO:0000256" key="3">
    <source>
        <dbReference type="ARBA" id="ARBA00022670"/>
    </source>
</evidence>
<keyword evidence="2" id="KW-0673">Quorum sensing</keyword>
<evidence type="ECO:0000256" key="8">
    <source>
        <dbReference type="SAM" id="Phobius"/>
    </source>
</evidence>
<dbReference type="RefSeq" id="WP_044647802.1">
    <property type="nucleotide sequence ID" value="NZ_JTHP01000046.1"/>
</dbReference>
<evidence type="ECO:0000256" key="2">
    <source>
        <dbReference type="ARBA" id="ARBA00022654"/>
    </source>
</evidence>
<dbReference type="GO" id="GO:0009372">
    <property type="term" value="P:quorum sensing"/>
    <property type="evidence" value="ECO:0007669"/>
    <property type="project" value="UniProtKB-KW"/>
</dbReference>
<keyword evidence="7 8" id="KW-0472">Membrane</keyword>
<name>A0A0D7X1K4_9BACL</name>
<keyword evidence="6 8" id="KW-1133">Transmembrane helix</keyword>
<dbReference type="Pfam" id="PF04647">
    <property type="entry name" value="AgrB"/>
    <property type="match status" value="1"/>
</dbReference>
<comment type="caution">
    <text evidence="9">The sequence shown here is derived from an EMBL/GenBank/DDBJ whole genome shotgun (WGS) entry which is preliminary data.</text>
</comment>
<sequence>MLEALSRHIAIEIKKADPDGPTSVEVMEYALGIKITEVSAILMVAVIGWLTGHFSGALLALGTIMFMRRFSGGAHFRNLTLCVCFTTAICVTIPFIALNVPTIFIISACSLLVFVIYAPNHFIYINKTTKHKYYKAVCILFCALNFFIQSHIICLSLAIQAFSILPLWKGGEQKWIRDWREL</sequence>
<dbReference type="GO" id="GO:0006508">
    <property type="term" value="P:proteolysis"/>
    <property type="evidence" value="ECO:0007669"/>
    <property type="project" value="UniProtKB-KW"/>
</dbReference>
<accession>A0A0D7X1K4</accession>
<protein>
    <recommendedName>
        <fullName evidence="11">Accessory gene regulator B</fullName>
    </recommendedName>
</protein>
<evidence type="ECO:0000256" key="4">
    <source>
        <dbReference type="ARBA" id="ARBA00022692"/>
    </source>
</evidence>
<gene>
    <name evidence="9" type="ORF">QD47_20145</name>
</gene>
<dbReference type="Proteomes" id="UP000032534">
    <property type="component" value="Unassembled WGS sequence"/>
</dbReference>
<dbReference type="GO" id="GO:0008233">
    <property type="term" value="F:peptidase activity"/>
    <property type="evidence" value="ECO:0007669"/>
    <property type="project" value="UniProtKB-KW"/>
</dbReference>
<dbReference type="InterPro" id="IPR006741">
    <property type="entry name" value="AgrB"/>
</dbReference>
<reference evidence="9 10" key="1">
    <citation type="submission" date="2014-11" db="EMBL/GenBank/DDBJ databases">
        <title>Draft Genome Sequences of Paenibacillus polymyxa NRRL B-30509 and Paenibacillus terrae NRRL B-30644, Strains from a Poultry Environment that Produce Tridecaptin A and Paenicidins.</title>
        <authorList>
            <person name="van Belkum M.J."/>
            <person name="Lohans C.T."/>
            <person name="Vederas J.C."/>
        </authorList>
    </citation>
    <scope>NUCLEOTIDE SEQUENCE [LARGE SCALE GENOMIC DNA]</scope>
    <source>
        <strain evidence="9 10">NRRL B-30644</strain>
    </source>
</reference>
<dbReference type="SMART" id="SM00793">
    <property type="entry name" value="AgrB"/>
    <property type="match status" value="1"/>
</dbReference>
<keyword evidence="1" id="KW-1003">Cell membrane</keyword>